<feature type="region of interest" description="G-domain" evidence="10">
    <location>
        <begin position="225"/>
        <end position="373"/>
    </location>
</feature>
<dbReference type="SUPFAM" id="SSF52540">
    <property type="entry name" value="P-loop containing nucleoside triphosphate hydrolases"/>
    <property type="match status" value="1"/>
</dbReference>
<comment type="similarity">
    <text evidence="2 10 11">Belongs to the TRAFAC class translation factor GTPase superfamily. Classic translation factor GTPase family. IF-2 subfamily.</text>
</comment>
<organism evidence="15 16">
    <name type="scientific">Leptonema illini DSM 21528</name>
    <dbReference type="NCBI Taxonomy" id="929563"/>
    <lineage>
        <taxon>Bacteria</taxon>
        <taxon>Pseudomonadati</taxon>
        <taxon>Spirochaetota</taxon>
        <taxon>Spirochaetia</taxon>
        <taxon>Leptospirales</taxon>
        <taxon>Leptospiraceae</taxon>
        <taxon>Leptonema</taxon>
    </lineage>
</organism>
<feature type="compositionally biased region" description="Gly residues" evidence="13">
    <location>
        <begin position="30"/>
        <end position="48"/>
    </location>
</feature>
<dbReference type="Proteomes" id="UP000005737">
    <property type="component" value="Unassembled WGS sequence"/>
</dbReference>
<evidence type="ECO:0000256" key="3">
    <source>
        <dbReference type="ARBA" id="ARBA00020675"/>
    </source>
</evidence>
<feature type="compositionally biased region" description="Low complexity" evidence="13">
    <location>
        <begin position="9"/>
        <end position="29"/>
    </location>
</feature>
<dbReference type="PANTHER" id="PTHR43381">
    <property type="entry name" value="TRANSLATION INITIATION FACTOR IF-2-RELATED"/>
    <property type="match status" value="1"/>
</dbReference>
<reference evidence="15 16" key="1">
    <citation type="submission" date="2011-10" db="EMBL/GenBank/DDBJ databases">
        <title>The Improved High-Quality Draft genome of Leptonema illini DSM 21528.</title>
        <authorList>
            <consortium name="US DOE Joint Genome Institute (JGI-PGF)"/>
            <person name="Lucas S."/>
            <person name="Copeland A."/>
            <person name="Lapidus A."/>
            <person name="Glavina del Rio T."/>
            <person name="Dalin E."/>
            <person name="Tice H."/>
            <person name="Bruce D."/>
            <person name="Goodwin L."/>
            <person name="Pitluck S."/>
            <person name="Peters L."/>
            <person name="Mikhailova N."/>
            <person name="Held B."/>
            <person name="Kyrpides N."/>
            <person name="Mavromatis K."/>
            <person name="Ivanova N."/>
            <person name="Markowitz V."/>
            <person name="Cheng J.-F."/>
            <person name="Hugenholtz P."/>
            <person name="Woyke T."/>
            <person name="Wu D."/>
            <person name="Gronow S."/>
            <person name="Wellnitz S."/>
            <person name="Brambilla E.-M."/>
            <person name="Klenk H.-P."/>
            <person name="Eisen J.A."/>
        </authorList>
    </citation>
    <scope>NUCLEOTIDE SEQUENCE [LARGE SCALE GENOMIC DNA]</scope>
    <source>
        <strain evidence="15 16">DSM 21528</strain>
    </source>
</reference>
<accession>H2CAY9</accession>
<feature type="region of interest" description="Disordered" evidence="13">
    <location>
        <begin position="1"/>
        <end position="120"/>
    </location>
</feature>
<dbReference type="Gene3D" id="2.40.30.10">
    <property type="entry name" value="Translation factors"/>
    <property type="match status" value="2"/>
</dbReference>
<dbReference type="SUPFAM" id="SSF52156">
    <property type="entry name" value="Initiation factor IF2/eIF5b, domain 3"/>
    <property type="match status" value="1"/>
</dbReference>
<dbReference type="PROSITE" id="PS51722">
    <property type="entry name" value="G_TR_2"/>
    <property type="match status" value="1"/>
</dbReference>
<dbReference type="PRINTS" id="PR00449">
    <property type="entry name" value="RASTRNSFRMNG"/>
</dbReference>
<dbReference type="Pfam" id="PF04760">
    <property type="entry name" value="IF2_N"/>
    <property type="match status" value="1"/>
</dbReference>
<dbReference type="InterPro" id="IPR036925">
    <property type="entry name" value="TIF_IF2_dom3_sf"/>
</dbReference>
<dbReference type="CDD" id="cd03692">
    <property type="entry name" value="mtIF2_IVc"/>
    <property type="match status" value="1"/>
</dbReference>
<dbReference type="EMBL" id="JH597773">
    <property type="protein sequence ID" value="EHQ08584.1"/>
    <property type="molecule type" value="Genomic_DNA"/>
</dbReference>
<dbReference type="AlphaFoldDB" id="H2CAY9"/>
<evidence type="ECO:0000256" key="13">
    <source>
        <dbReference type="SAM" id="MobiDB-lite"/>
    </source>
</evidence>
<dbReference type="Pfam" id="PF11987">
    <property type="entry name" value="IF-2"/>
    <property type="match status" value="1"/>
</dbReference>
<evidence type="ECO:0000256" key="1">
    <source>
        <dbReference type="ARBA" id="ARBA00004496"/>
    </source>
</evidence>
<dbReference type="GO" id="GO:0003924">
    <property type="term" value="F:GTPase activity"/>
    <property type="evidence" value="ECO:0007669"/>
    <property type="project" value="UniProtKB-UniRule"/>
</dbReference>
<dbReference type="Pfam" id="PF22042">
    <property type="entry name" value="EF-G_D2"/>
    <property type="match status" value="1"/>
</dbReference>
<dbReference type="Gene3D" id="3.40.50.300">
    <property type="entry name" value="P-loop containing nucleotide triphosphate hydrolases"/>
    <property type="match status" value="1"/>
</dbReference>
<keyword evidence="6 10" id="KW-0547">Nucleotide-binding</keyword>
<feature type="compositionally biased region" description="Basic and acidic residues" evidence="13">
    <location>
        <begin position="90"/>
        <end position="120"/>
    </location>
</feature>
<dbReference type="Gene3D" id="3.40.50.10050">
    <property type="entry name" value="Translation initiation factor IF- 2, domain 3"/>
    <property type="match status" value="1"/>
</dbReference>
<dbReference type="GO" id="GO:0005829">
    <property type="term" value="C:cytosol"/>
    <property type="evidence" value="ECO:0007669"/>
    <property type="project" value="TreeGrafter"/>
</dbReference>
<evidence type="ECO:0000256" key="5">
    <source>
        <dbReference type="ARBA" id="ARBA00022540"/>
    </source>
</evidence>
<dbReference type="CDD" id="cd01887">
    <property type="entry name" value="IF2_eIF5B"/>
    <property type="match status" value="1"/>
</dbReference>
<feature type="binding site" evidence="10">
    <location>
        <begin position="231"/>
        <end position="238"/>
    </location>
    <ligand>
        <name>GTP</name>
        <dbReference type="ChEBI" id="CHEBI:37565"/>
    </ligand>
</feature>
<dbReference type="RefSeq" id="WP_002775402.1">
    <property type="nucleotide sequence ID" value="NZ_JH597773.1"/>
</dbReference>
<evidence type="ECO:0000313" key="15">
    <source>
        <dbReference type="EMBL" id="EHQ08584.1"/>
    </source>
</evidence>
<comment type="function">
    <text evidence="9 10 11">One of the essential components for the initiation of protein synthesis. Protects formylmethionyl-tRNA from spontaneous hydrolysis and promotes its binding to the 30S ribosomal subunits. Also involved in the hydrolysis of GTP during the formation of the 70S ribosomal complex.</text>
</comment>
<dbReference type="GO" id="GO:0003743">
    <property type="term" value="F:translation initiation factor activity"/>
    <property type="evidence" value="ECO:0007669"/>
    <property type="project" value="UniProtKB-UniRule"/>
</dbReference>
<feature type="binding site" evidence="10">
    <location>
        <begin position="331"/>
        <end position="334"/>
    </location>
    <ligand>
        <name>GTP</name>
        <dbReference type="ChEBI" id="CHEBI:37565"/>
    </ligand>
</feature>
<evidence type="ECO:0000256" key="9">
    <source>
        <dbReference type="ARBA" id="ARBA00025162"/>
    </source>
</evidence>
<gene>
    <name evidence="10" type="primary">infB</name>
    <name evidence="15" type="ORF">Lepil_3934</name>
</gene>
<dbReference type="STRING" id="183.GCA_002009735_02438"/>
<keyword evidence="7 10" id="KW-0648">Protein biosynthesis</keyword>
<dbReference type="FunFam" id="2.40.30.10:FF:000008">
    <property type="entry name" value="Translation initiation factor IF-2"/>
    <property type="match status" value="1"/>
</dbReference>
<evidence type="ECO:0000256" key="7">
    <source>
        <dbReference type="ARBA" id="ARBA00022917"/>
    </source>
</evidence>
<dbReference type="HOGENOM" id="CLU_006301_5_1_12"/>
<dbReference type="InterPro" id="IPR053905">
    <property type="entry name" value="EF-G-like_DII"/>
</dbReference>
<dbReference type="InterPro" id="IPR044145">
    <property type="entry name" value="IF2_II"/>
</dbReference>
<dbReference type="GO" id="GO:0005525">
    <property type="term" value="F:GTP binding"/>
    <property type="evidence" value="ECO:0007669"/>
    <property type="project" value="UniProtKB-KW"/>
</dbReference>
<sequence>MARASVPIRAARVSVATRVVRGQGQRSYQGGQGGQGQRSYQGGQGGQGQRPQQGGQGFRPRPPLGGATPFDDLVRKSEAKPEGVPGAATGKDRGKIIHKKSDELNQSKKPGPRKDGERDVLRRFERSVKKRRKAPSGTTVPTSIDILESIQVGELAKKLNLKPGDVIGRLMKMGEMVTINKVIDAETAALVATEFGCEVRVVSLYDETIIKEEEDLAEAMVRRPPVVTIMGHVDHGKTRLLDTIRSTNVIDTEAGAITQHIGAYQVETPQGRITFLDTPGHEAFTAMRARGASVTDIVILVVAADDGVKEQTVEAITHAKEANVPIIVAVNKIDLPNANPDKVKQALVPHGLQPEDWGGTTVFCEISAKNNIGIEHLLEMVLLQAELLDLKANPTVKAVGRVVEARVDPGKGPVATVLVQKGTLREGDPFVVGVYSGRVRAMFDDFNHRLKEAGPATPVEITGLDGVPGSGDPFHVLETEKEAREFASVRQHYKQITEASQRAQPSLRTLDNWMASHKEIKLIVKGDVHGSVEAIRDGLLKLSDDEVKVRVIYAATGGITESDVTLAAASEALILGFQVRASVSATDLAEKNGVDIRYYSIIYALLEDIKKAMTGMLEPTYEEERTGDIEIRQVFKISKIGNVAGCMVKRGKVHRSNKIRLVRNGVVIHEGELSALKRFKDDVAEVAEGYECGLSIKGFNDIQEGDIVEAYKIVEVSRQS</sequence>
<feature type="binding site" evidence="10">
    <location>
        <begin position="277"/>
        <end position="281"/>
    </location>
    <ligand>
        <name>GTP</name>
        <dbReference type="ChEBI" id="CHEBI:37565"/>
    </ligand>
</feature>
<keyword evidence="5 10" id="KW-0396">Initiation factor</keyword>
<dbReference type="PROSITE" id="PS01176">
    <property type="entry name" value="IF2"/>
    <property type="match status" value="1"/>
</dbReference>
<evidence type="ECO:0000256" key="12">
    <source>
        <dbReference type="RuleBase" id="RU000645"/>
    </source>
</evidence>
<dbReference type="Pfam" id="PF00009">
    <property type="entry name" value="GTP_EFTU"/>
    <property type="match status" value="1"/>
</dbReference>
<dbReference type="InterPro" id="IPR006847">
    <property type="entry name" value="IF2_N"/>
</dbReference>
<dbReference type="SUPFAM" id="SSF50447">
    <property type="entry name" value="Translation proteins"/>
    <property type="match status" value="2"/>
</dbReference>
<dbReference type="InterPro" id="IPR004161">
    <property type="entry name" value="EFTu-like_2"/>
</dbReference>
<dbReference type="InterPro" id="IPR005225">
    <property type="entry name" value="Small_GTP-bd"/>
</dbReference>
<comment type="subcellular location">
    <subcellularLocation>
        <location evidence="1 10 12">Cytoplasm</location>
    </subcellularLocation>
</comment>
<evidence type="ECO:0000256" key="8">
    <source>
        <dbReference type="ARBA" id="ARBA00023134"/>
    </source>
</evidence>
<evidence type="ECO:0000313" key="16">
    <source>
        <dbReference type="Proteomes" id="UP000005737"/>
    </source>
</evidence>
<proteinExistence type="inferred from homology"/>
<evidence type="ECO:0000256" key="6">
    <source>
        <dbReference type="ARBA" id="ARBA00022741"/>
    </source>
</evidence>
<dbReference type="InterPro" id="IPR015760">
    <property type="entry name" value="TIF_IF2"/>
</dbReference>
<dbReference type="InterPro" id="IPR009000">
    <property type="entry name" value="Transl_B-barrel_sf"/>
</dbReference>
<dbReference type="InterPro" id="IPR023115">
    <property type="entry name" value="TIF_IF2_dom3"/>
</dbReference>
<dbReference type="InterPro" id="IPR000178">
    <property type="entry name" value="TF_IF2_bacterial-like"/>
</dbReference>
<name>H2CAY9_9LEPT</name>
<feature type="compositionally biased region" description="Basic and acidic residues" evidence="13">
    <location>
        <begin position="72"/>
        <end position="81"/>
    </location>
</feature>
<dbReference type="PANTHER" id="PTHR43381:SF5">
    <property type="entry name" value="TR-TYPE G DOMAIN-CONTAINING PROTEIN"/>
    <property type="match status" value="1"/>
</dbReference>
<evidence type="ECO:0000256" key="2">
    <source>
        <dbReference type="ARBA" id="ARBA00007733"/>
    </source>
</evidence>
<dbReference type="FunFam" id="3.40.50.10050:FF:000001">
    <property type="entry name" value="Translation initiation factor IF-2"/>
    <property type="match status" value="1"/>
</dbReference>
<dbReference type="NCBIfam" id="TIGR00231">
    <property type="entry name" value="small_GTP"/>
    <property type="match status" value="1"/>
</dbReference>
<keyword evidence="4 10" id="KW-0963">Cytoplasm</keyword>
<keyword evidence="16" id="KW-1185">Reference proteome</keyword>
<dbReference type="HAMAP" id="MF_00100_B">
    <property type="entry name" value="IF_2_B"/>
    <property type="match status" value="1"/>
</dbReference>
<evidence type="ECO:0000256" key="4">
    <source>
        <dbReference type="ARBA" id="ARBA00022490"/>
    </source>
</evidence>
<dbReference type="InterPro" id="IPR000795">
    <property type="entry name" value="T_Tr_GTP-bd_dom"/>
</dbReference>
<dbReference type="NCBIfam" id="TIGR00487">
    <property type="entry name" value="IF-2"/>
    <property type="match status" value="1"/>
</dbReference>
<feature type="domain" description="Tr-type G" evidence="14">
    <location>
        <begin position="222"/>
        <end position="391"/>
    </location>
</feature>
<keyword evidence="8 10" id="KW-0342">GTP-binding</keyword>
<dbReference type="CDD" id="cd03702">
    <property type="entry name" value="IF2_mtIF2_II"/>
    <property type="match status" value="1"/>
</dbReference>
<dbReference type="FunFam" id="2.40.30.10:FF:000054">
    <property type="entry name" value="Translation initiation factor IF-2"/>
    <property type="match status" value="1"/>
</dbReference>
<dbReference type="InterPro" id="IPR027417">
    <property type="entry name" value="P-loop_NTPase"/>
</dbReference>
<evidence type="ECO:0000256" key="10">
    <source>
        <dbReference type="HAMAP-Rule" id="MF_00100"/>
    </source>
</evidence>
<dbReference type="Pfam" id="PF03144">
    <property type="entry name" value="GTP_EFTU_D2"/>
    <property type="match status" value="1"/>
</dbReference>
<evidence type="ECO:0000256" key="11">
    <source>
        <dbReference type="RuleBase" id="RU000644"/>
    </source>
</evidence>
<dbReference type="FunFam" id="3.40.50.300:FF:000019">
    <property type="entry name" value="Translation initiation factor IF-2"/>
    <property type="match status" value="1"/>
</dbReference>
<protein>
    <recommendedName>
        <fullName evidence="3 10">Translation initiation factor IF-2</fullName>
    </recommendedName>
</protein>
<evidence type="ECO:0000259" key="14">
    <source>
        <dbReference type="PROSITE" id="PS51722"/>
    </source>
</evidence>